<feature type="coiled-coil region" evidence="13">
    <location>
        <begin position="1"/>
        <end position="28"/>
    </location>
</feature>
<dbReference type="GO" id="GO:0000978">
    <property type="term" value="F:RNA polymerase II cis-regulatory region sequence-specific DNA binding"/>
    <property type="evidence" value="ECO:0007669"/>
    <property type="project" value="TreeGrafter"/>
</dbReference>
<dbReference type="AlphaFoldDB" id="A0A8B8HIV8"/>
<dbReference type="PANTHER" id="PTHR46297:SF1">
    <property type="entry name" value="ZINC FINGER CCCH-TYPE WITH G PATCH DOMAIN-CONTAINING PROTEIN"/>
    <property type="match status" value="1"/>
</dbReference>
<comment type="function">
    <text evidence="1">Transcription repressor.</text>
</comment>
<feature type="compositionally biased region" description="Basic and acidic residues" evidence="14">
    <location>
        <begin position="92"/>
        <end position="102"/>
    </location>
</feature>
<evidence type="ECO:0000256" key="4">
    <source>
        <dbReference type="ARBA" id="ARBA00022491"/>
    </source>
</evidence>
<dbReference type="GO" id="GO:0001227">
    <property type="term" value="F:DNA-binding transcription repressor activity, RNA polymerase II-specific"/>
    <property type="evidence" value="ECO:0007669"/>
    <property type="project" value="TreeGrafter"/>
</dbReference>
<feature type="zinc finger region" description="C3H1-type" evidence="12">
    <location>
        <begin position="178"/>
        <end position="201"/>
    </location>
</feature>
<dbReference type="Proteomes" id="UP001652626">
    <property type="component" value="Chromosome 5"/>
</dbReference>
<name>A0A8B8HIV8_VANTA</name>
<evidence type="ECO:0000259" key="16">
    <source>
        <dbReference type="PROSITE" id="PS50174"/>
    </source>
</evidence>
<evidence type="ECO:0000256" key="13">
    <source>
        <dbReference type="SAM" id="Coils"/>
    </source>
</evidence>
<feature type="coiled-coil region" evidence="13">
    <location>
        <begin position="469"/>
        <end position="496"/>
    </location>
</feature>
<dbReference type="Pfam" id="PF01585">
    <property type="entry name" value="G-patch"/>
    <property type="match status" value="1"/>
</dbReference>
<dbReference type="InterPro" id="IPR000571">
    <property type="entry name" value="Znf_CCCH"/>
</dbReference>
<keyword evidence="11" id="KW-0539">Nucleus</keyword>
<feature type="coiled-coil region" evidence="13">
    <location>
        <begin position="410"/>
        <end position="437"/>
    </location>
</feature>
<comment type="subcellular location">
    <subcellularLocation>
        <location evidence="2">Nucleus</location>
    </subcellularLocation>
</comment>
<keyword evidence="6 12" id="KW-0863">Zinc-finger</keyword>
<evidence type="ECO:0000256" key="11">
    <source>
        <dbReference type="ARBA" id="ARBA00023242"/>
    </source>
</evidence>
<keyword evidence="5 12" id="KW-0479">Metal-binding</keyword>
<evidence type="ECO:0000256" key="8">
    <source>
        <dbReference type="ARBA" id="ARBA00023015"/>
    </source>
</evidence>
<keyword evidence="13" id="KW-0175">Coiled coil</keyword>
<dbReference type="OMA" id="QYTRGIG"/>
<feature type="compositionally biased region" description="Basic and acidic residues" evidence="14">
    <location>
        <begin position="52"/>
        <end position="64"/>
    </location>
</feature>
<keyword evidence="4" id="KW-0678">Repressor</keyword>
<evidence type="ECO:0000256" key="12">
    <source>
        <dbReference type="PROSITE-ProRule" id="PRU00723"/>
    </source>
</evidence>
<organism evidence="17 18">
    <name type="scientific">Vanessa tameamea</name>
    <name type="common">Kamehameha butterfly</name>
    <dbReference type="NCBI Taxonomy" id="334116"/>
    <lineage>
        <taxon>Eukaryota</taxon>
        <taxon>Metazoa</taxon>
        <taxon>Ecdysozoa</taxon>
        <taxon>Arthropoda</taxon>
        <taxon>Hexapoda</taxon>
        <taxon>Insecta</taxon>
        <taxon>Pterygota</taxon>
        <taxon>Neoptera</taxon>
        <taxon>Endopterygota</taxon>
        <taxon>Lepidoptera</taxon>
        <taxon>Glossata</taxon>
        <taxon>Ditrysia</taxon>
        <taxon>Papilionoidea</taxon>
        <taxon>Nymphalidae</taxon>
        <taxon>Nymphalinae</taxon>
        <taxon>Vanessa</taxon>
    </lineage>
</organism>
<sequence>MEDLTLSISQYEDQLSVVKQALQATQEIGERESLLALQSELQELINLTRESLDVQNNREDDRNPGNDATNTNGLDDEYALFMKEMAETGAYEENKDSQDKPENSGQNESTDSNSDIEDELSSLLGMKCAVYHTHTWGGKPSLHNAMVSSVVPRQDDDQFNDLQVKVLFTHPTHAEMLPCPFYLNGDCKFSDDQCRYSHGAVVKLSDLKEAIEPNYNSVKIGSRILLKLKPPDDEDMSTAKKSTEKYHLWHIAIVKGVDIEKKSCVVKLEHGVKTGEKRKTMSDEHHVMFEEIFPLSIDGDEDTDSDDSLSDTEYPESKTMRVDCDNKALIIEKSLQNNAPAMGGWEQYTRGMGSKIMLSMGYVPGTGLGAASDGRLQPVEARSVQPGRSLDHCMELSEKNAGKDPLKVEQKLKKLQKREEERNKRAYEREKEREKRNVFNFLNNTLGDKPEKTEQLITATSVEIKQSTSKDLNIEKFKLEEDCRKIENEILKLQSTLPKYPQGTSGHRSISIQIAEKNKDLNLMRNKEKQIVKEQKQRKDTQKMTVF</sequence>
<feature type="domain" description="C3H1-type" evidence="15">
    <location>
        <begin position="178"/>
        <end position="201"/>
    </location>
</feature>
<dbReference type="Gene3D" id="2.30.30.1190">
    <property type="match status" value="1"/>
</dbReference>
<gene>
    <name evidence="18" type="primary">LOC113392503</name>
</gene>
<dbReference type="GO" id="GO:0008270">
    <property type="term" value="F:zinc ion binding"/>
    <property type="evidence" value="ECO:0007669"/>
    <property type="project" value="UniProtKB-KW"/>
</dbReference>
<keyword evidence="17" id="KW-1185">Reference proteome</keyword>
<feature type="region of interest" description="Disordered" evidence="14">
    <location>
        <begin position="91"/>
        <end position="117"/>
    </location>
</feature>
<evidence type="ECO:0000256" key="7">
    <source>
        <dbReference type="ARBA" id="ARBA00022833"/>
    </source>
</evidence>
<feature type="region of interest" description="Disordered" evidence="14">
    <location>
        <begin position="297"/>
        <end position="318"/>
    </location>
</feature>
<evidence type="ECO:0000259" key="15">
    <source>
        <dbReference type="PROSITE" id="PS50103"/>
    </source>
</evidence>
<dbReference type="InterPro" id="IPR000467">
    <property type="entry name" value="G_patch_dom"/>
</dbReference>
<reference evidence="18" key="1">
    <citation type="submission" date="2025-08" db="UniProtKB">
        <authorList>
            <consortium name="RefSeq"/>
        </authorList>
    </citation>
    <scope>IDENTIFICATION</scope>
    <source>
        <tissue evidence="18">Whole body</tissue>
    </source>
</reference>
<evidence type="ECO:0000256" key="1">
    <source>
        <dbReference type="ARBA" id="ARBA00004062"/>
    </source>
</evidence>
<protein>
    <recommendedName>
        <fullName evidence="3">Zinc finger CCCH-type with G patch domain-containing protein</fullName>
    </recommendedName>
</protein>
<keyword evidence="9" id="KW-0238">DNA-binding</keyword>
<feature type="compositionally biased region" description="Polar residues" evidence="14">
    <location>
        <begin position="103"/>
        <end position="113"/>
    </location>
</feature>
<keyword evidence="10" id="KW-0804">Transcription</keyword>
<dbReference type="OrthoDB" id="5842926at2759"/>
<evidence type="ECO:0000256" key="14">
    <source>
        <dbReference type="SAM" id="MobiDB-lite"/>
    </source>
</evidence>
<evidence type="ECO:0000313" key="18">
    <source>
        <dbReference type="RefSeq" id="XP_026484757.2"/>
    </source>
</evidence>
<dbReference type="PROSITE" id="PS50103">
    <property type="entry name" value="ZF_C3H1"/>
    <property type="match status" value="1"/>
</dbReference>
<dbReference type="RefSeq" id="XP_026484757.2">
    <property type="nucleotide sequence ID" value="XM_026628972.2"/>
</dbReference>
<proteinExistence type="predicted"/>
<feature type="compositionally biased region" description="Acidic residues" evidence="14">
    <location>
        <begin position="298"/>
        <end position="314"/>
    </location>
</feature>
<dbReference type="SMART" id="SM00443">
    <property type="entry name" value="G_patch"/>
    <property type="match status" value="1"/>
</dbReference>
<evidence type="ECO:0000256" key="6">
    <source>
        <dbReference type="ARBA" id="ARBA00022771"/>
    </source>
</evidence>
<dbReference type="PROSITE" id="PS50174">
    <property type="entry name" value="G_PATCH"/>
    <property type="match status" value="1"/>
</dbReference>
<evidence type="ECO:0000256" key="10">
    <source>
        <dbReference type="ARBA" id="ARBA00023163"/>
    </source>
</evidence>
<dbReference type="GeneID" id="113392503"/>
<feature type="domain" description="G-patch" evidence="16">
    <location>
        <begin position="349"/>
        <end position="395"/>
    </location>
</feature>
<dbReference type="GO" id="GO:0005634">
    <property type="term" value="C:nucleus"/>
    <property type="evidence" value="ECO:0007669"/>
    <property type="project" value="UniProtKB-SubCell"/>
</dbReference>
<feature type="region of interest" description="Disordered" evidence="14">
    <location>
        <begin position="52"/>
        <end position="74"/>
    </location>
</feature>
<keyword evidence="8" id="KW-0805">Transcription regulation</keyword>
<evidence type="ECO:0000256" key="2">
    <source>
        <dbReference type="ARBA" id="ARBA00004123"/>
    </source>
</evidence>
<accession>A0A8B8HIV8</accession>
<keyword evidence="7 12" id="KW-0862">Zinc</keyword>
<evidence type="ECO:0000313" key="17">
    <source>
        <dbReference type="Proteomes" id="UP001652626"/>
    </source>
</evidence>
<evidence type="ECO:0000256" key="3">
    <source>
        <dbReference type="ARBA" id="ARBA00022414"/>
    </source>
</evidence>
<evidence type="ECO:0000256" key="9">
    <source>
        <dbReference type="ARBA" id="ARBA00023125"/>
    </source>
</evidence>
<dbReference type="PANTHER" id="PTHR46297">
    <property type="entry name" value="ZINC FINGER CCCH-TYPE WITH G PATCH DOMAIN-CONTAINING PROTEIN"/>
    <property type="match status" value="1"/>
</dbReference>
<evidence type="ECO:0000256" key="5">
    <source>
        <dbReference type="ARBA" id="ARBA00022723"/>
    </source>
</evidence>